<dbReference type="EMBL" id="CP048882">
    <property type="protein sequence ID" value="QPP09397.1"/>
    <property type="molecule type" value="Genomic_DNA"/>
</dbReference>
<dbReference type="SUPFAM" id="SSF48452">
    <property type="entry name" value="TPR-like"/>
    <property type="match status" value="1"/>
</dbReference>
<name>A0A7T1TAH5_9ACTN</name>
<dbReference type="InterPro" id="IPR041664">
    <property type="entry name" value="AAA_16"/>
</dbReference>
<feature type="domain" description="Orc1-like AAA ATPase" evidence="2">
    <location>
        <begin position="45"/>
        <end position="168"/>
    </location>
</feature>
<evidence type="ECO:0000259" key="2">
    <source>
        <dbReference type="Pfam" id="PF13191"/>
    </source>
</evidence>
<dbReference type="SMART" id="SM00028">
    <property type="entry name" value="TPR"/>
    <property type="match status" value="4"/>
</dbReference>
<organism evidence="3 4">
    <name type="scientific">Streptomyces bathyalis</name>
    <dbReference type="NCBI Taxonomy" id="2710756"/>
    <lineage>
        <taxon>Bacteria</taxon>
        <taxon>Bacillati</taxon>
        <taxon>Actinomycetota</taxon>
        <taxon>Actinomycetes</taxon>
        <taxon>Kitasatosporales</taxon>
        <taxon>Streptomycetaceae</taxon>
        <taxon>Streptomyces</taxon>
    </lineage>
</organism>
<dbReference type="Pfam" id="PF13424">
    <property type="entry name" value="TPR_12"/>
    <property type="match status" value="1"/>
</dbReference>
<dbReference type="InterPro" id="IPR027417">
    <property type="entry name" value="P-loop_NTPase"/>
</dbReference>
<dbReference type="KEGG" id="sbat:G4Z16_26630"/>
<dbReference type="AlphaFoldDB" id="A0A7T1TAH5"/>
<dbReference type="Gene3D" id="3.40.50.300">
    <property type="entry name" value="P-loop containing nucleotide triphosphate hydrolases"/>
    <property type="match status" value="1"/>
</dbReference>
<dbReference type="SUPFAM" id="SSF52540">
    <property type="entry name" value="P-loop containing nucleoside triphosphate hydrolases"/>
    <property type="match status" value="1"/>
</dbReference>
<reference evidence="4" key="1">
    <citation type="submission" date="2020-02" db="EMBL/GenBank/DDBJ databases">
        <title>Streptomyces sp. ASO4wet.</title>
        <authorList>
            <person name="Risdian C."/>
            <person name="Landwehr W."/>
            <person name="Schupp P."/>
            <person name="Wink J."/>
        </authorList>
    </citation>
    <scope>NUCLEOTIDE SEQUENCE [LARGE SCALE GENOMIC DNA]</scope>
    <source>
        <strain evidence="4">ASO4wet</strain>
    </source>
</reference>
<dbReference type="Pfam" id="PF13191">
    <property type="entry name" value="AAA_16"/>
    <property type="match status" value="1"/>
</dbReference>
<gene>
    <name evidence="3" type="ORF">G4Z16_26630</name>
</gene>
<dbReference type="PRINTS" id="PR00364">
    <property type="entry name" value="DISEASERSIST"/>
</dbReference>
<evidence type="ECO:0000313" key="3">
    <source>
        <dbReference type="EMBL" id="QPP09397.1"/>
    </source>
</evidence>
<sequence length="670" mass="72710">MSQSSNELSGRVTGPVVQAGHVGSVHLGSRPPTAMSGLSPAPPEFSGRDDALRTLAHALRPQTGDSPAPVSTLTGTAGVGKTALALKAAHDAVAAGWFPGGVLFVDFQGYDEDRLVPTEAVVASFLSALGVPDEHFPPAFDGRLALYRSMLADLADRQRGVLIVLDNASSSGQVRPLLPGHAPHRVLVTSRHTLGDLPGSRIVDVDVLTPEEADALVVRTLRMRRPGDTRAAEDPGGVRDLAALCGHLPLALTVALSLLAGDPELSLGELNGTLLDDARRLEELSYGTGATVTAAFELSYARLGAEAARMFRLLSLNIGQQVSVGAAASLADLSLPRTRRLLAELREAHMIEPGRPRGWVRLHDLLRLFAARRLKEEDEEELVEAAVERLLAHYRDSAGESVERIVAAARMRERAEDVENWLNVELPNLQRALYLALGRGHYGVALPLAHHVTWFLRRRQDWQAGLEACEMAIGFAQGTADDEQYAQALYNKGDLLKHMQNHEFAHYTFLEALALYRRLGIREGEARTLHSLGTVTRRDGHHRAAEEYYAAALALFEELGDRASVAHTLHNHGDTAHRLGNLQTAASRYERALEMYEELGNAAGQARTQHHLGRVAVAMGRPEKAGAFWEAARVAYERADMPQYADEVTELLEELGTERGTDLDAAASGE</sequence>
<feature type="region of interest" description="Disordered" evidence="1">
    <location>
        <begin position="22"/>
        <end position="47"/>
    </location>
</feature>
<evidence type="ECO:0000313" key="4">
    <source>
        <dbReference type="Proteomes" id="UP000595046"/>
    </source>
</evidence>
<dbReference type="RefSeq" id="WP_197353172.1">
    <property type="nucleotide sequence ID" value="NZ_CP048882.1"/>
</dbReference>
<dbReference type="Proteomes" id="UP000595046">
    <property type="component" value="Chromosome"/>
</dbReference>
<accession>A0A7T1TAH5</accession>
<dbReference type="Gene3D" id="1.25.40.10">
    <property type="entry name" value="Tetratricopeptide repeat domain"/>
    <property type="match status" value="1"/>
</dbReference>
<dbReference type="PANTHER" id="PTHR47691:SF3">
    <property type="entry name" value="HTH-TYPE TRANSCRIPTIONAL REGULATOR RV0890C-RELATED"/>
    <property type="match status" value="1"/>
</dbReference>
<evidence type="ECO:0000256" key="1">
    <source>
        <dbReference type="SAM" id="MobiDB-lite"/>
    </source>
</evidence>
<keyword evidence="4" id="KW-1185">Reference proteome</keyword>
<dbReference type="PANTHER" id="PTHR47691">
    <property type="entry name" value="REGULATOR-RELATED"/>
    <property type="match status" value="1"/>
</dbReference>
<protein>
    <submittedName>
        <fullName evidence="3">Tetratricopeptide repeat protein</fullName>
    </submittedName>
</protein>
<dbReference type="InterPro" id="IPR011990">
    <property type="entry name" value="TPR-like_helical_dom_sf"/>
</dbReference>
<proteinExistence type="predicted"/>
<dbReference type="InterPro" id="IPR019734">
    <property type="entry name" value="TPR_rpt"/>
</dbReference>